<dbReference type="Pfam" id="PF01757">
    <property type="entry name" value="Acyl_transf_3"/>
    <property type="match status" value="1"/>
</dbReference>
<evidence type="ECO:0000259" key="2">
    <source>
        <dbReference type="Pfam" id="PF01757"/>
    </source>
</evidence>
<feature type="domain" description="Acyltransferase 3" evidence="2">
    <location>
        <begin position="19"/>
        <end position="310"/>
    </location>
</feature>
<dbReference type="InterPro" id="IPR050623">
    <property type="entry name" value="Glucan_succinyl_AcylTrfase"/>
</dbReference>
<feature type="transmembrane region" description="Helical" evidence="1">
    <location>
        <begin position="235"/>
        <end position="253"/>
    </location>
</feature>
<name>A0A645C226_9ZZZZ</name>
<gene>
    <name evidence="3" type="ORF">SDC9_117964</name>
</gene>
<protein>
    <recommendedName>
        <fullName evidence="2">Acyltransferase 3 domain-containing protein</fullName>
    </recommendedName>
</protein>
<feature type="transmembrane region" description="Helical" evidence="1">
    <location>
        <begin position="203"/>
        <end position="223"/>
    </location>
</feature>
<feature type="transmembrane region" description="Helical" evidence="1">
    <location>
        <begin position="151"/>
        <end position="169"/>
    </location>
</feature>
<accession>A0A645C226</accession>
<sequence length="326" mass="37232">MIWNDYGQKFYVWGGENRLLSSLIILANPWFMPILFVIAGMCAKYSLEKRTTKEFIHERVQKLFVPFVSGLILLVPFQTLFARKYFDGYSGTIVENILYFFTHFTDLSGYDGAFTPGQLWFILFLFLISLVGLLIAKLMPYGKVQNLVSQSNIIAILALFPLVWAGYYIGNFGGFSLGKNLVLYLLGYYILSNEKVLEVLEKFWALLFSLFCVSLFTLVFLYYNYAYYGDGLVNFVSWVGSCALIATGMKFFNTNSKALHYLSQASFPIYILHQSVLVAVGYYVLRYLNGLFLQVVAIMGVSFLLTIGLYEIVKRIPFVKTLIGMK</sequence>
<keyword evidence="1" id="KW-0812">Transmembrane</keyword>
<organism evidence="3">
    <name type="scientific">bioreactor metagenome</name>
    <dbReference type="NCBI Taxonomy" id="1076179"/>
    <lineage>
        <taxon>unclassified sequences</taxon>
        <taxon>metagenomes</taxon>
        <taxon>ecological metagenomes</taxon>
    </lineage>
</organism>
<keyword evidence="1" id="KW-0472">Membrane</keyword>
<feature type="transmembrane region" description="Helical" evidence="1">
    <location>
        <begin position="291"/>
        <end position="313"/>
    </location>
</feature>
<feature type="transmembrane region" description="Helical" evidence="1">
    <location>
        <begin position="119"/>
        <end position="139"/>
    </location>
</feature>
<feature type="transmembrane region" description="Helical" evidence="1">
    <location>
        <begin position="265"/>
        <end position="285"/>
    </location>
</feature>
<keyword evidence="1" id="KW-1133">Transmembrane helix</keyword>
<dbReference type="GO" id="GO:0016747">
    <property type="term" value="F:acyltransferase activity, transferring groups other than amino-acyl groups"/>
    <property type="evidence" value="ECO:0007669"/>
    <property type="project" value="InterPro"/>
</dbReference>
<reference evidence="3" key="1">
    <citation type="submission" date="2019-08" db="EMBL/GenBank/DDBJ databases">
        <authorList>
            <person name="Kucharzyk K."/>
            <person name="Murdoch R.W."/>
            <person name="Higgins S."/>
            <person name="Loffler F."/>
        </authorList>
    </citation>
    <scope>NUCLEOTIDE SEQUENCE</scope>
</reference>
<dbReference type="InterPro" id="IPR002656">
    <property type="entry name" value="Acyl_transf_3_dom"/>
</dbReference>
<evidence type="ECO:0000256" key="1">
    <source>
        <dbReference type="SAM" id="Phobius"/>
    </source>
</evidence>
<dbReference type="PANTHER" id="PTHR36927:SF3">
    <property type="entry name" value="GLUCANS BIOSYNTHESIS PROTEIN C"/>
    <property type="match status" value="1"/>
</dbReference>
<feature type="transmembrane region" description="Helical" evidence="1">
    <location>
        <begin position="63"/>
        <end position="81"/>
    </location>
</feature>
<dbReference type="AlphaFoldDB" id="A0A645C226"/>
<dbReference type="EMBL" id="VSSQ01023839">
    <property type="protein sequence ID" value="MPM71001.1"/>
    <property type="molecule type" value="Genomic_DNA"/>
</dbReference>
<comment type="caution">
    <text evidence="3">The sequence shown here is derived from an EMBL/GenBank/DDBJ whole genome shotgun (WGS) entry which is preliminary data.</text>
</comment>
<proteinExistence type="predicted"/>
<dbReference type="PANTHER" id="PTHR36927">
    <property type="entry name" value="BLR4337 PROTEIN"/>
    <property type="match status" value="1"/>
</dbReference>
<feature type="transmembrane region" description="Helical" evidence="1">
    <location>
        <begin position="20"/>
        <end position="42"/>
    </location>
</feature>
<evidence type="ECO:0000313" key="3">
    <source>
        <dbReference type="EMBL" id="MPM71001.1"/>
    </source>
</evidence>